<sequence>MQWNERFVGFGERQGGQGRHAVLFRSKQVFNWIYQKFRVEGHLDQAETLKWVWSQIVRHGMNQQIQYTFSLFQPLKPQGLHLHSPLTDPLRQRFCKFGVFQDLDELKV</sequence>
<reference evidence="1" key="1">
    <citation type="submission" date="2023-10" db="EMBL/GenBank/DDBJ databases">
        <authorList>
            <person name="Domelevo Entfellner J.-B."/>
        </authorList>
    </citation>
    <scope>NUCLEOTIDE SEQUENCE</scope>
</reference>
<name>A0AA86S576_9FABA</name>
<accession>A0AA86S576</accession>
<dbReference type="AlphaFoldDB" id="A0AA86S576"/>
<evidence type="ECO:0000313" key="2">
    <source>
        <dbReference type="Proteomes" id="UP001189624"/>
    </source>
</evidence>
<proteinExistence type="predicted"/>
<gene>
    <name evidence="1" type="ORF">AYBTSS11_LOCUS10647</name>
</gene>
<dbReference type="Gramene" id="rna-AYBTSS11_LOCUS10647">
    <property type="protein sequence ID" value="CAJ1942063.1"/>
    <property type="gene ID" value="gene-AYBTSS11_LOCUS10647"/>
</dbReference>
<keyword evidence="2" id="KW-1185">Reference proteome</keyword>
<dbReference type="Proteomes" id="UP001189624">
    <property type="component" value="Chromosome 3"/>
</dbReference>
<evidence type="ECO:0000313" key="1">
    <source>
        <dbReference type="EMBL" id="CAJ1942063.1"/>
    </source>
</evidence>
<protein>
    <submittedName>
        <fullName evidence="1">Uncharacterized protein</fullName>
    </submittedName>
</protein>
<dbReference type="EMBL" id="OY731400">
    <property type="protein sequence ID" value="CAJ1942063.1"/>
    <property type="molecule type" value="Genomic_DNA"/>
</dbReference>
<organism evidence="1 2">
    <name type="scientific">Sphenostylis stenocarpa</name>
    <dbReference type="NCBI Taxonomy" id="92480"/>
    <lineage>
        <taxon>Eukaryota</taxon>
        <taxon>Viridiplantae</taxon>
        <taxon>Streptophyta</taxon>
        <taxon>Embryophyta</taxon>
        <taxon>Tracheophyta</taxon>
        <taxon>Spermatophyta</taxon>
        <taxon>Magnoliopsida</taxon>
        <taxon>eudicotyledons</taxon>
        <taxon>Gunneridae</taxon>
        <taxon>Pentapetalae</taxon>
        <taxon>rosids</taxon>
        <taxon>fabids</taxon>
        <taxon>Fabales</taxon>
        <taxon>Fabaceae</taxon>
        <taxon>Papilionoideae</taxon>
        <taxon>50 kb inversion clade</taxon>
        <taxon>NPAAA clade</taxon>
        <taxon>indigoferoid/millettioid clade</taxon>
        <taxon>Phaseoleae</taxon>
        <taxon>Sphenostylis</taxon>
    </lineage>
</organism>